<dbReference type="EMBL" id="SDHX01000001">
    <property type="protein sequence ID" value="RXK56124.1"/>
    <property type="molecule type" value="Genomic_DNA"/>
</dbReference>
<gene>
    <name evidence="4" type="ORF">ESB00_09695</name>
</gene>
<keyword evidence="5" id="KW-1185">Reference proteome</keyword>
<proteinExistence type="predicted"/>
<comment type="caution">
    <text evidence="4">The sequence shown here is derived from an EMBL/GenBank/DDBJ whole genome shotgun (WGS) entry which is preliminary data.</text>
</comment>
<evidence type="ECO:0000256" key="1">
    <source>
        <dbReference type="ARBA" id="ARBA00022679"/>
    </source>
</evidence>
<dbReference type="CDD" id="cd04301">
    <property type="entry name" value="NAT_SF"/>
    <property type="match status" value="1"/>
</dbReference>
<dbReference type="InterPro" id="IPR050832">
    <property type="entry name" value="Bact_Acetyltransf"/>
</dbReference>
<evidence type="ECO:0000313" key="5">
    <source>
        <dbReference type="Proteomes" id="UP000290218"/>
    </source>
</evidence>
<dbReference type="Proteomes" id="UP000290218">
    <property type="component" value="Unassembled WGS sequence"/>
</dbReference>
<reference evidence="4 5" key="1">
    <citation type="submission" date="2019-01" db="EMBL/GenBank/DDBJ databases">
        <title>Lacunisphaera sp. strain TWA-58.</title>
        <authorList>
            <person name="Chen W.-M."/>
        </authorList>
    </citation>
    <scope>NUCLEOTIDE SEQUENCE [LARGE SCALE GENOMIC DNA]</scope>
    <source>
        <strain evidence="4 5">TWA-58</strain>
    </source>
</reference>
<evidence type="ECO:0000256" key="2">
    <source>
        <dbReference type="ARBA" id="ARBA00023315"/>
    </source>
</evidence>
<feature type="domain" description="N-acetyltransferase" evidence="3">
    <location>
        <begin position="3"/>
        <end position="157"/>
    </location>
</feature>
<dbReference type="InterPro" id="IPR000182">
    <property type="entry name" value="GNAT_dom"/>
</dbReference>
<dbReference type="PROSITE" id="PS51186">
    <property type="entry name" value="GNAT"/>
    <property type="match status" value="1"/>
</dbReference>
<dbReference type="PANTHER" id="PTHR43877:SF2">
    <property type="entry name" value="AMINOALKYLPHOSPHONATE N-ACETYLTRANSFERASE-RELATED"/>
    <property type="match status" value="1"/>
</dbReference>
<keyword evidence="2" id="KW-0012">Acyltransferase</keyword>
<dbReference type="PANTHER" id="PTHR43877">
    <property type="entry name" value="AMINOALKYLPHOSPHONATE N-ACETYLTRANSFERASE-RELATED-RELATED"/>
    <property type="match status" value="1"/>
</dbReference>
<protein>
    <submittedName>
        <fullName evidence="4">GNAT family N-acetyltransferase</fullName>
    </submittedName>
</protein>
<evidence type="ECO:0000313" key="4">
    <source>
        <dbReference type="EMBL" id="RXK56124.1"/>
    </source>
</evidence>
<dbReference type="AlphaFoldDB" id="A0A4Q1CAQ0"/>
<dbReference type="SUPFAM" id="SSF55729">
    <property type="entry name" value="Acyl-CoA N-acyltransferases (Nat)"/>
    <property type="match status" value="1"/>
</dbReference>
<accession>A0A4Q1CAQ0</accession>
<dbReference type="RefSeq" id="WP_129047490.1">
    <property type="nucleotide sequence ID" value="NZ_SDHX01000001.1"/>
</dbReference>
<dbReference type="GO" id="GO:0016747">
    <property type="term" value="F:acyltransferase activity, transferring groups other than amino-acyl groups"/>
    <property type="evidence" value="ECO:0007669"/>
    <property type="project" value="InterPro"/>
</dbReference>
<dbReference type="Gene3D" id="3.40.630.30">
    <property type="match status" value="1"/>
</dbReference>
<dbReference type="Pfam" id="PF00583">
    <property type="entry name" value="Acetyltransf_1"/>
    <property type="match status" value="1"/>
</dbReference>
<sequence length="157" mass="17674">MALTLQPMTATDFAEWRRRTVPDYAAAKVANGDWQENIAPAQAEESLNRLLPEGLASPGHYLYLVVDAADARVVGSLWFARQGDDAYLYDFHIRDEFRGRGHGREAMLLLETAVTALGLRRIGLHVFAQNRIARSLYESLGYEATDLTMRKRLPQPV</sequence>
<name>A0A4Q1CAQ0_9BACT</name>
<organism evidence="4 5">
    <name type="scientific">Oleiharenicola lentus</name>
    <dbReference type="NCBI Taxonomy" id="2508720"/>
    <lineage>
        <taxon>Bacteria</taxon>
        <taxon>Pseudomonadati</taxon>
        <taxon>Verrucomicrobiota</taxon>
        <taxon>Opitutia</taxon>
        <taxon>Opitutales</taxon>
        <taxon>Opitutaceae</taxon>
        <taxon>Oleiharenicola</taxon>
    </lineage>
</organism>
<keyword evidence="1 4" id="KW-0808">Transferase</keyword>
<dbReference type="InterPro" id="IPR016181">
    <property type="entry name" value="Acyl_CoA_acyltransferase"/>
</dbReference>
<evidence type="ECO:0000259" key="3">
    <source>
        <dbReference type="PROSITE" id="PS51186"/>
    </source>
</evidence>
<dbReference type="OrthoDB" id="65897at2"/>